<dbReference type="SUPFAM" id="SSF110004">
    <property type="entry name" value="Glycolipid transfer protein, GLTP"/>
    <property type="match status" value="1"/>
</dbReference>
<dbReference type="STRING" id="39966.A0A369K734"/>
<dbReference type="OrthoDB" id="205255at2759"/>
<reference evidence="3" key="1">
    <citation type="submission" date="2018-04" db="EMBL/GenBank/DDBJ databases">
        <title>Whole genome sequencing of Hypsizygus marmoreus.</title>
        <authorList>
            <person name="Choi I.-G."/>
            <person name="Min B."/>
            <person name="Kim J.-G."/>
            <person name="Kim S."/>
            <person name="Oh Y.-L."/>
            <person name="Kong W.-S."/>
            <person name="Park H."/>
            <person name="Jeong J."/>
            <person name="Song E.-S."/>
        </authorList>
    </citation>
    <scope>NUCLEOTIDE SEQUENCE [LARGE SCALE GENOMIC DNA]</scope>
    <source>
        <strain evidence="3">51987-8</strain>
    </source>
</reference>
<dbReference type="InterPro" id="IPR014830">
    <property type="entry name" value="Glycolipid_transfer_prot_dom"/>
</dbReference>
<dbReference type="PANTHER" id="PTHR10219">
    <property type="entry name" value="GLYCOLIPID TRANSFER PROTEIN-RELATED"/>
    <property type="match status" value="1"/>
</dbReference>
<organism evidence="3 4">
    <name type="scientific">Hypsizygus marmoreus</name>
    <name type="common">White beech mushroom</name>
    <name type="synonym">Agaricus marmoreus</name>
    <dbReference type="NCBI Taxonomy" id="39966"/>
    <lineage>
        <taxon>Eukaryota</taxon>
        <taxon>Fungi</taxon>
        <taxon>Dikarya</taxon>
        <taxon>Basidiomycota</taxon>
        <taxon>Agaricomycotina</taxon>
        <taxon>Agaricomycetes</taxon>
        <taxon>Agaricomycetidae</taxon>
        <taxon>Agaricales</taxon>
        <taxon>Tricholomatineae</taxon>
        <taxon>Lyophyllaceae</taxon>
        <taxon>Hypsizygus</taxon>
    </lineage>
</organism>
<dbReference type="PANTHER" id="PTHR10219:SF25">
    <property type="entry name" value="PLECKSTRIN HOMOLOGY DOMAIN-CONTAINING FAMILY A MEMBER 8"/>
    <property type="match status" value="1"/>
</dbReference>
<evidence type="ECO:0000313" key="4">
    <source>
        <dbReference type="Proteomes" id="UP000076154"/>
    </source>
</evidence>
<evidence type="ECO:0000313" key="3">
    <source>
        <dbReference type="EMBL" id="RDB27643.1"/>
    </source>
</evidence>
<sequence>MAPYFETVKSFADVPISEHGIDTQSFLEASYGLVQMFDLLGSGVFGFVQSDIRSNIAGVRNRFEAAREVSGTLELLVRDESKEHHKHGTPCLVRLTRGLAFTCLALQNMQSDASSELHVCFKRSYDTVLKHHHTFLIRSVVSVAIRAVPRRNDFYARIAQGGSIEKLDAELAKWLVGLDVLVKHISAFLESGGHGRV</sequence>
<dbReference type="FunFam" id="1.10.3520.10:FF:000001">
    <property type="entry name" value="Pleckstrin domain-containing family A member 8"/>
    <property type="match status" value="1"/>
</dbReference>
<feature type="domain" description="Glycolipid transfer protein" evidence="2">
    <location>
        <begin position="21"/>
        <end position="159"/>
    </location>
</feature>
<keyword evidence="1" id="KW-0813">Transport</keyword>
<name>A0A369K734_HYPMA</name>
<keyword evidence="4" id="KW-1185">Reference proteome</keyword>
<dbReference type="Proteomes" id="UP000076154">
    <property type="component" value="Unassembled WGS sequence"/>
</dbReference>
<protein>
    <submittedName>
        <fullName evidence="3">Glycolipid transfer protein B</fullName>
    </submittedName>
</protein>
<dbReference type="GO" id="GO:0016020">
    <property type="term" value="C:membrane"/>
    <property type="evidence" value="ECO:0007669"/>
    <property type="project" value="TreeGrafter"/>
</dbReference>
<dbReference type="AlphaFoldDB" id="A0A369K734"/>
<gene>
    <name evidence="3" type="primary">gltp-b</name>
    <name evidence="3" type="ORF">Hypma_003169</name>
</gene>
<dbReference type="InterPro" id="IPR036497">
    <property type="entry name" value="GLTP_sf"/>
</dbReference>
<dbReference type="EMBL" id="LUEZ02000014">
    <property type="protein sequence ID" value="RDB27643.1"/>
    <property type="molecule type" value="Genomic_DNA"/>
</dbReference>
<dbReference type="GO" id="GO:1902387">
    <property type="term" value="F:ceramide 1-phosphate binding"/>
    <property type="evidence" value="ECO:0007669"/>
    <property type="project" value="TreeGrafter"/>
</dbReference>
<evidence type="ECO:0000259" key="2">
    <source>
        <dbReference type="Pfam" id="PF08718"/>
    </source>
</evidence>
<evidence type="ECO:0000256" key="1">
    <source>
        <dbReference type="ARBA" id="ARBA00022448"/>
    </source>
</evidence>
<proteinExistence type="predicted"/>
<dbReference type="InParanoid" id="A0A369K734"/>
<dbReference type="GO" id="GO:0005829">
    <property type="term" value="C:cytosol"/>
    <property type="evidence" value="ECO:0007669"/>
    <property type="project" value="TreeGrafter"/>
</dbReference>
<comment type="caution">
    <text evidence="3">The sequence shown here is derived from an EMBL/GenBank/DDBJ whole genome shotgun (WGS) entry which is preliminary data.</text>
</comment>
<dbReference type="GO" id="GO:1902388">
    <property type="term" value="F:ceramide 1-phosphate transfer activity"/>
    <property type="evidence" value="ECO:0007669"/>
    <property type="project" value="TreeGrafter"/>
</dbReference>
<accession>A0A369K734</accession>
<dbReference type="Pfam" id="PF08718">
    <property type="entry name" value="GLTP"/>
    <property type="match status" value="1"/>
</dbReference>
<dbReference type="Gene3D" id="1.10.3520.10">
    <property type="entry name" value="Glycolipid transfer protein"/>
    <property type="match status" value="1"/>
</dbReference>